<feature type="transmembrane region" description="Helical" evidence="6">
    <location>
        <begin position="240"/>
        <end position="259"/>
    </location>
</feature>
<keyword evidence="9" id="KW-1185">Reference proteome</keyword>
<feature type="transmembrane region" description="Helical" evidence="6">
    <location>
        <begin position="133"/>
        <end position="151"/>
    </location>
</feature>
<feature type="transmembrane region" description="Helical" evidence="6">
    <location>
        <begin position="279"/>
        <end position="297"/>
    </location>
</feature>
<evidence type="ECO:0000313" key="9">
    <source>
        <dbReference type="Proteomes" id="UP001470230"/>
    </source>
</evidence>
<proteinExistence type="predicted"/>
<keyword evidence="3 6" id="KW-1133">Transmembrane helix</keyword>
<evidence type="ECO:0000259" key="7">
    <source>
        <dbReference type="PROSITE" id="PS50850"/>
    </source>
</evidence>
<evidence type="ECO:0000256" key="1">
    <source>
        <dbReference type="ARBA" id="ARBA00004141"/>
    </source>
</evidence>
<dbReference type="PRINTS" id="PR00171">
    <property type="entry name" value="SUGRTRNSPORT"/>
</dbReference>
<dbReference type="SUPFAM" id="SSF103473">
    <property type="entry name" value="MFS general substrate transporter"/>
    <property type="match status" value="1"/>
</dbReference>
<keyword evidence="2 6" id="KW-0812">Transmembrane</keyword>
<sequence length="444" mass="50768">MWEFCTIELVYSVILLISSLDIGFTISYPYASTESLIEDLGITNNECRLFAGIAYMTAISGPYICDFVFHYFRRKTTIIIFMSINTLLWFILPSLNKNHFWIGYIDRAFSGIVLGALTSLVPIYLIEISPKECTGFFGSLFQFAVFFGFVTCELIGNYLDWKMISYIGGGICLFFLFMIWFCPDSPLFVSQRFSTVSSVTLPSNTESSPSPTLSTSETQTNNQDSRPHNSIFYWPYIQKITYGIILFFFQNFTGISIFFNNVPDVFKLTGIIFPDSMAYAVIFIVVVFFCFLGCFFHHSFGRKIPWIISSAGIFVSLLIQAIFLKTKMPKWIPFFTHFLYFSFFGISLSSYPYFALAEIFPSSLRSFAVAVGCSTSWAFTLFNFLLHKPIEELLGQFALLIIFMCLAFLSCIFGYFFVDKPDLKALDQNSYYGIDDEERTSIDA</sequence>
<dbReference type="Proteomes" id="UP001470230">
    <property type="component" value="Unassembled WGS sequence"/>
</dbReference>
<dbReference type="PROSITE" id="PS50850">
    <property type="entry name" value="MFS"/>
    <property type="match status" value="1"/>
</dbReference>
<evidence type="ECO:0000256" key="6">
    <source>
        <dbReference type="SAM" id="Phobius"/>
    </source>
</evidence>
<dbReference type="PANTHER" id="PTHR48021">
    <property type="match status" value="1"/>
</dbReference>
<feature type="transmembrane region" description="Helical" evidence="6">
    <location>
        <begin position="163"/>
        <end position="182"/>
    </location>
</feature>
<evidence type="ECO:0000256" key="3">
    <source>
        <dbReference type="ARBA" id="ARBA00022989"/>
    </source>
</evidence>
<feature type="domain" description="Major facilitator superfamily (MFS) profile" evidence="7">
    <location>
        <begin position="7"/>
        <end position="422"/>
    </location>
</feature>
<feature type="transmembrane region" description="Helical" evidence="6">
    <location>
        <begin position="107"/>
        <end position="126"/>
    </location>
</feature>
<evidence type="ECO:0000256" key="2">
    <source>
        <dbReference type="ARBA" id="ARBA00022692"/>
    </source>
</evidence>
<dbReference type="InterPro" id="IPR020846">
    <property type="entry name" value="MFS_dom"/>
</dbReference>
<comment type="caution">
    <text evidence="8">The sequence shown here is derived from an EMBL/GenBank/DDBJ whole genome shotgun (WGS) entry which is preliminary data.</text>
</comment>
<dbReference type="Pfam" id="PF00083">
    <property type="entry name" value="Sugar_tr"/>
    <property type="match status" value="1"/>
</dbReference>
<accession>A0ABR2JXB1</accession>
<dbReference type="PANTHER" id="PTHR48021:SF1">
    <property type="entry name" value="GH07001P-RELATED"/>
    <property type="match status" value="1"/>
</dbReference>
<reference evidence="8 9" key="1">
    <citation type="submission" date="2024-04" db="EMBL/GenBank/DDBJ databases">
        <title>Tritrichomonas musculus Genome.</title>
        <authorList>
            <person name="Alves-Ferreira E."/>
            <person name="Grigg M."/>
            <person name="Lorenzi H."/>
            <person name="Galac M."/>
        </authorList>
    </citation>
    <scope>NUCLEOTIDE SEQUENCE [LARGE SCALE GENOMIC DNA]</scope>
    <source>
        <strain evidence="8 9">EAF2021</strain>
    </source>
</reference>
<keyword evidence="4 6" id="KW-0472">Membrane</keyword>
<dbReference type="InterPro" id="IPR005828">
    <property type="entry name" value="MFS_sugar_transport-like"/>
</dbReference>
<feature type="transmembrane region" description="Helical" evidence="6">
    <location>
        <begin position="304"/>
        <end position="323"/>
    </location>
</feature>
<feature type="transmembrane region" description="Helical" evidence="6">
    <location>
        <begin position="397"/>
        <end position="418"/>
    </location>
</feature>
<dbReference type="InterPro" id="IPR036259">
    <property type="entry name" value="MFS_trans_sf"/>
</dbReference>
<feature type="transmembrane region" description="Helical" evidence="6">
    <location>
        <begin position="9"/>
        <end position="30"/>
    </location>
</feature>
<gene>
    <name evidence="8" type="ORF">M9Y10_045112</name>
</gene>
<organism evidence="8 9">
    <name type="scientific">Tritrichomonas musculus</name>
    <dbReference type="NCBI Taxonomy" id="1915356"/>
    <lineage>
        <taxon>Eukaryota</taxon>
        <taxon>Metamonada</taxon>
        <taxon>Parabasalia</taxon>
        <taxon>Tritrichomonadida</taxon>
        <taxon>Tritrichomonadidae</taxon>
        <taxon>Tritrichomonas</taxon>
    </lineage>
</organism>
<evidence type="ECO:0000256" key="4">
    <source>
        <dbReference type="ARBA" id="ARBA00023136"/>
    </source>
</evidence>
<dbReference type="InterPro" id="IPR050549">
    <property type="entry name" value="MFS_Trehalose_Transporter"/>
</dbReference>
<evidence type="ECO:0000256" key="5">
    <source>
        <dbReference type="SAM" id="MobiDB-lite"/>
    </source>
</evidence>
<feature type="transmembrane region" description="Helical" evidence="6">
    <location>
        <begin position="335"/>
        <end position="354"/>
    </location>
</feature>
<feature type="transmembrane region" description="Helical" evidence="6">
    <location>
        <begin position="366"/>
        <end position="385"/>
    </location>
</feature>
<name>A0ABR2JXB1_9EUKA</name>
<feature type="transmembrane region" description="Helical" evidence="6">
    <location>
        <begin position="50"/>
        <end position="69"/>
    </location>
</feature>
<feature type="transmembrane region" description="Helical" evidence="6">
    <location>
        <begin position="76"/>
        <end position="95"/>
    </location>
</feature>
<dbReference type="Gene3D" id="1.20.1250.20">
    <property type="entry name" value="MFS general substrate transporter like domains"/>
    <property type="match status" value="1"/>
</dbReference>
<comment type="subcellular location">
    <subcellularLocation>
        <location evidence="1">Membrane</location>
        <topology evidence="1">Multi-pass membrane protein</topology>
    </subcellularLocation>
</comment>
<feature type="region of interest" description="Disordered" evidence="5">
    <location>
        <begin position="199"/>
        <end position="224"/>
    </location>
</feature>
<dbReference type="InterPro" id="IPR003663">
    <property type="entry name" value="Sugar/inositol_transpt"/>
</dbReference>
<protein>
    <submittedName>
        <fullName evidence="8">Glucose import</fullName>
    </submittedName>
</protein>
<evidence type="ECO:0000313" key="8">
    <source>
        <dbReference type="EMBL" id="KAK8882470.1"/>
    </source>
</evidence>
<feature type="compositionally biased region" description="Low complexity" evidence="5">
    <location>
        <begin position="200"/>
        <end position="220"/>
    </location>
</feature>
<dbReference type="EMBL" id="JAPFFF010000009">
    <property type="protein sequence ID" value="KAK8882470.1"/>
    <property type="molecule type" value="Genomic_DNA"/>
</dbReference>